<gene>
    <name evidence="1" type="ORF">LCGC14_2844890</name>
</gene>
<organism evidence="1">
    <name type="scientific">marine sediment metagenome</name>
    <dbReference type="NCBI Taxonomy" id="412755"/>
    <lineage>
        <taxon>unclassified sequences</taxon>
        <taxon>metagenomes</taxon>
        <taxon>ecological metagenomes</taxon>
    </lineage>
</organism>
<proteinExistence type="predicted"/>
<protein>
    <submittedName>
        <fullName evidence="1">Uncharacterized protein</fullName>
    </submittedName>
</protein>
<comment type="caution">
    <text evidence="1">The sequence shown here is derived from an EMBL/GenBank/DDBJ whole genome shotgun (WGS) entry which is preliminary data.</text>
</comment>
<reference evidence="1" key="1">
    <citation type="journal article" date="2015" name="Nature">
        <title>Complex archaea that bridge the gap between prokaryotes and eukaryotes.</title>
        <authorList>
            <person name="Spang A."/>
            <person name="Saw J.H."/>
            <person name="Jorgensen S.L."/>
            <person name="Zaremba-Niedzwiedzka K."/>
            <person name="Martijn J."/>
            <person name="Lind A.E."/>
            <person name="van Eijk R."/>
            <person name="Schleper C."/>
            <person name="Guy L."/>
            <person name="Ettema T.J."/>
        </authorList>
    </citation>
    <scope>NUCLEOTIDE SEQUENCE</scope>
</reference>
<name>A0A0F8YA69_9ZZZZ</name>
<dbReference type="EMBL" id="LAZR01054550">
    <property type="protein sequence ID" value="KKK78303.1"/>
    <property type="molecule type" value="Genomic_DNA"/>
</dbReference>
<dbReference type="AlphaFoldDB" id="A0A0F8YA69"/>
<feature type="non-terminal residue" evidence="1">
    <location>
        <position position="1"/>
    </location>
</feature>
<evidence type="ECO:0000313" key="1">
    <source>
        <dbReference type="EMBL" id="KKK78303.1"/>
    </source>
</evidence>
<accession>A0A0F8YA69</accession>
<sequence length="29" mass="3443">PYVLRLHPDCIHVDWKKREPKLVVAMEGI</sequence>